<dbReference type="EMBL" id="MCFE01000691">
    <property type="protein sequence ID" value="ORX81812.1"/>
    <property type="molecule type" value="Genomic_DNA"/>
</dbReference>
<organism evidence="2 3">
    <name type="scientific">Basidiobolus meristosporus CBS 931.73</name>
    <dbReference type="NCBI Taxonomy" id="1314790"/>
    <lineage>
        <taxon>Eukaryota</taxon>
        <taxon>Fungi</taxon>
        <taxon>Fungi incertae sedis</taxon>
        <taxon>Zoopagomycota</taxon>
        <taxon>Entomophthoromycotina</taxon>
        <taxon>Basidiobolomycetes</taxon>
        <taxon>Basidiobolales</taxon>
        <taxon>Basidiobolaceae</taxon>
        <taxon>Basidiobolus</taxon>
    </lineage>
</organism>
<dbReference type="Pfam" id="PF20566">
    <property type="entry name" value="Eap1"/>
    <property type="match status" value="1"/>
</dbReference>
<name>A0A1Y1X7T0_9FUNG</name>
<feature type="region of interest" description="Disordered" evidence="1">
    <location>
        <begin position="682"/>
        <end position="713"/>
    </location>
</feature>
<evidence type="ECO:0000256" key="1">
    <source>
        <dbReference type="SAM" id="MobiDB-lite"/>
    </source>
</evidence>
<feature type="compositionally biased region" description="Pro residues" evidence="1">
    <location>
        <begin position="926"/>
        <end position="936"/>
    </location>
</feature>
<keyword evidence="3" id="KW-1185">Reference proteome</keyword>
<feature type="region of interest" description="Disordered" evidence="1">
    <location>
        <begin position="599"/>
        <end position="624"/>
    </location>
</feature>
<feature type="compositionally biased region" description="Low complexity" evidence="1">
    <location>
        <begin position="272"/>
        <end position="290"/>
    </location>
</feature>
<feature type="compositionally biased region" description="Polar residues" evidence="1">
    <location>
        <begin position="369"/>
        <end position="391"/>
    </location>
</feature>
<sequence>MATFDESNNSISELLNSTVASLIENSSISSSNDSPTLSTNLADPVASQPMTKGALLDKNGRKASKNLQSTEAGDAEEKRARKPENESEKMKPFPKMKRSVKYSVDQLLVLSKSPLVKCPDTFPDVTTWIGDTYYESGYRESEAERKKPFNTSDDRKTDKHCEETSNKPGEKSIVLGPPKMSFASSQKQAMVNAKSSERSASSRNSKNSYNLPRHLANGRNGRNDDNRGEHNSKRSSNSNVERERNYSKERENGTNRKGSRETREEFEKNSSRENQGGRNRNNQGSGQSRRTGGKDGNLQDRNRHFQQLLEKKLDIGGEHQRYNSKQDTPEWMNYDPETEKGGKQDGHSYSTVDETGYVDEIQAWKSKLNEQNTKKSQPNLDLSSNEPQYQPNPKAAQVESWGGMKPRVDMTQQNTMNTATNTMFEDGNSRREPAQGNIDYLFGPGGLNFKDEKKSMEPLLNNRDMPTIPVSATRESIPVNNEGDTAQGSSRFFRLFQKENMAEERFSEPSKLQESAMLSRILMGSQASQAHTNLAPTSVLTSTAQTKKMLSEADVLKTLGVTASTSKHTGQPPRAQPLGSGSHAPGRMLTEEDIFKQLGAKPPQSQHQSQFRPNPGQQQSHSNMTSEADILKSLGVNAPSKHQAPQDNTEDKTGFNMIMARLNKNKATNDSMDNNENKSIELANPKQLPGPSALGDPSIVSTKKPEPLAAENKPTPKSIAALFGGNIPTSVYRQLSGKNEPNNGAYSPVQKPISPYAPSSPNPPGQYQPQTTRSNYPAQVMGNSGSGMEPISASAPMASHQSQSSGVSYEESPNRTRLSSPNNMNINQTPLYRSDHPSPYNLGGGGGGTQRPPVFFDQLLNQHHPMLQQQHLLRQQSLHPDQFVPNLQQNSYLIPPGSSPYASRDQFGREQALPGNMGGFPMRPPPYLNGQPPHPYDPARRPVQNSMSGRMMTVEEIERLSMR</sequence>
<feature type="compositionally biased region" description="Low complexity" evidence="1">
    <location>
        <begin position="198"/>
        <end position="208"/>
    </location>
</feature>
<feature type="region of interest" description="Disordered" evidence="1">
    <location>
        <begin position="369"/>
        <end position="400"/>
    </location>
</feature>
<feature type="compositionally biased region" description="Basic and acidic residues" evidence="1">
    <location>
        <begin position="297"/>
        <end position="321"/>
    </location>
</feature>
<feature type="compositionally biased region" description="Polar residues" evidence="1">
    <location>
        <begin position="815"/>
        <end position="829"/>
    </location>
</feature>
<feature type="compositionally biased region" description="Low complexity" evidence="1">
    <location>
        <begin position="26"/>
        <end position="41"/>
    </location>
</feature>
<feature type="region of interest" description="Disordered" evidence="1">
    <location>
        <begin position="137"/>
        <end position="351"/>
    </location>
</feature>
<feature type="compositionally biased region" description="Basic and acidic residues" evidence="1">
    <location>
        <begin position="240"/>
        <end position="271"/>
    </location>
</feature>
<dbReference type="AlphaFoldDB" id="A0A1Y1X7T0"/>
<feature type="compositionally biased region" description="Basic and acidic residues" evidence="1">
    <location>
        <begin position="137"/>
        <end position="170"/>
    </location>
</feature>
<feature type="compositionally biased region" description="Polar residues" evidence="1">
    <location>
        <begin position="767"/>
        <end position="783"/>
    </location>
</feature>
<feature type="region of interest" description="Disordered" evidence="1">
    <location>
        <begin position="26"/>
        <end position="96"/>
    </location>
</feature>
<feature type="compositionally biased region" description="Basic and acidic residues" evidence="1">
    <location>
        <begin position="337"/>
        <end position="346"/>
    </location>
</feature>
<dbReference type="STRING" id="1314790.A0A1Y1X7T0"/>
<evidence type="ECO:0000313" key="2">
    <source>
        <dbReference type="EMBL" id="ORX81812.1"/>
    </source>
</evidence>
<feature type="compositionally biased region" description="Basic and acidic residues" evidence="1">
    <location>
        <begin position="221"/>
        <end position="232"/>
    </location>
</feature>
<feature type="compositionally biased region" description="Polar residues" evidence="1">
    <location>
        <begin position="733"/>
        <end position="745"/>
    </location>
</feature>
<dbReference type="InterPro" id="IPR046784">
    <property type="entry name" value="Eap1"/>
</dbReference>
<feature type="region of interest" description="Disordered" evidence="1">
    <location>
        <begin position="563"/>
        <end position="586"/>
    </location>
</feature>
<protein>
    <submittedName>
        <fullName evidence="2">Uncharacterized protein</fullName>
    </submittedName>
</protein>
<feature type="region of interest" description="Disordered" evidence="1">
    <location>
        <begin position="733"/>
        <end position="829"/>
    </location>
</feature>
<dbReference type="OrthoDB" id="2504266at2759"/>
<accession>A0A1Y1X7T0</accession>
<evidence type="ECO:0000313" key="3">
    <source>
        <dbReference type="Proteomes" id="UP000193498"/>
    </source>
</evidence>
<reference evidence="2 3" key="1">
    <citation type="submission" date="2016-07" db="EMBL/GenBank/DDBJ databases">
        <title>Pervasive Adenine N6-methylation of Active Genes in Fungi.</title>
        <authorList>
            <consortium name="DOE Joint Genome Institute"/>
            <person name="Mondo S.J."/>
            <person name="Dannebaum R.O."/>
            <person name="Kuo R.C."/>
            <person name="Labutti K."/>
            <person name="Haridas S."/>
            <person name="Kuo A."/>
            <person name="Salamov A."/>
            <person name="Ahrendt S.R."/>
            <person name="Lipzen A."/>
            <person name="Sullivan W."/>
            <person name="Andreopoulos W.B."/>
            <person name="Clum A."/>
            <person name="Lindquist E."/>
            <person name="Daum C."/>
            <person name="Ramamoorthy G.K."/>
            <person name="Gryganskyi A."/>
            <person name="Culley D."/>
            <person name="Magnuson J.K."/>
            <person name="James T.Y."/>
            <person name="O'Malley M.A."/>
            <person name="Stajich J.E."/>
            <person name="Spatafora J.W."/>
            <person name="Visel A."/>
            <person name="Grigoriev I.V."/>
        </authorList>
    </citation>
    <scope>NUCLEOTIDE SEQUENCE [LARGE SCALE GENOMIC DNA]</scope>
    <source>
        <strain evidence="2 3">CBS 931.73</strain>
    </source>
</reference>
<feature type="region of interest" description="Disordered" evidence="1">
    <location>
        <begin position="926"/>
        <end position="947"/>
    </location>
</feature>
<comment type="caution">
    <text evidence="2">The sequence shown here is derived from an EMBL/GenBank/DDBJ whole genome shotgun (WGS) entry which is preliminary data.</text>
</comment>
<feature type="compositionally biased region" description="Polar residues" evidence="1">
    <location>
        <begin position="603"/>
        <end position="624"/>
    </location>
</feature>
<proteinExistence type="predicted"/>
<gene>
    <name evidence="2" type="ORF">K493DRAFT_93482</name>
</gene>
<dbReference type="Proteomes" id="UP000193498">
    <property type="component" value="Unassembled WGS sequence"/>
</dbReference>
<dbReference type="InParanoid" id="A0A1Y1X7T0"/>
<feature type="compositionally biased region" description="Basic and acidic residues" evidence="1">
    <location>
        <begin position="75"/>
        <end position="91"/>
    </location>
</feature>